<name>A0AAD4KIC0_9EURO</name>
<comment type="caution">
    <text evidence="1">The sequence shown here is derived from an EMBL/GenBank/DDBJ whole genome shotgun (WGS) entry which is preliminary data.</text>
</comment>
<dbReference type="Proteomes" id="UP001201262">
    <property type="component" value="Unassembled WGS sequence"/>
</dbReference>
<proteinExistence type="predicted"/>
<protein>
    <submittedName>
        <fullName evidence="1">Uncharacterized protein</fullName>
    </submittedName>
</protein>
<gene>
    <name evidence="1" type="ORF">BGW36DRAFT_362938</name>
</gene>
<dbReference type="RefSeq" id="XP_046067909.1">
    <property type="nucleotide sequence ID" value="XM_046214420.1"/>
</dbReference>
<sequence>MSRTPCISHYNPPIPDTTLGLEILASEVRLKTSSDDAYEWIVDDPSLKSLFNRHLSKHSVGAYMQLCQEIGKSFRAVPKHTLRMDDLELENVYLTNKLRLAEQLAGVEAQQKAELEMEVINQKSDLYQAQLTISSLEDQVMWLSTLLEKYQQLSFEPCLLDQAISLLLSMRETMAPSNGQDC</sequence>
<organism evidence="1 2">
    <name type="scientific">Talaromyces proteolyticus</name>
    <dbReference type="NCBI Taxonomy" id="1131652"/>
    <lineage>
        <taxon>Eukaryota</taxon>
        <taxon>Fungi</taxon>
        <taxon>Dikarya</taxon>
        <taxon>Ascomycota</taxon>
        <taxon>Pezizomycotina</taxon>
        <taxon>Eurotiomycetes</taxon>
        <taxon>Eurotiomycetidae</taxon>
        <taxon>Eurotiales</taxon>
        <taxon>Trichocomaceae</taxon>
        <taxon>Talaromyces</taxon>
        <taxon>Talaromyces sect. Bacilispori</taxon>
    </lineage>
</organism>
<evidence type="ECO:0000313" key="1">
    <source>
        <dbReference type="EMBL" id="KAH8691912.1"/>
    </source>
</evidence>
<keyword evidence="2" id="KW-1185">Reference proteome</keyword>
<evidence type="ECO:0000313" key="2">
    <source>
        <dbReference type="Proteomes" id="UP001201262"/>
    </source>
</evidence>
<dbReference type="GeneID" id="70244707"/>
<dbReference type="AlphaFoldDB" id="A0AAD4KIC0"/>
<reference evidence="1" key="1">
    <citation type="submission" date="2021-12" db="EMBL/GenBank/DDBJ databases">
        <title>Convergent genome expansion in fungi linked to evolution of root-endophyte symbiosis.</title>
        <authorList>
            <consortium name="DOE Joint Genome Institute"/>
            <person name="Ke Y.-H."/>
            <person name="Bonito G."/>
            <person name="Liao H.-L."/>
            <person name="Looney B."/>
            <person name="Rojas-Flechas A."/>
            <person name="Nash J."/>
            <person name="Hameed K."/>
            <person name="Schadt C."/>
            <person name="Martin F."/>
            <person name="Crous P.W."/>
            <person name="Miettinen O."/>
            <person name="Magnuson J.K."/>
            <person name="Labbe J."/>
            <person name="Jacobson D."/>
            <person name="Doktycz M.J."/>
            <person name="Veneault-Fourrey C."/>
            <person name="Kuo A."/>
            <person name="Mondo S."/>
            <person name="Calhoun S."/>
            <person name="Riley R."/>
            <person name="Ohm R."/>
            <person name="LaButti K."/>
            <person name="Andreopoulos B."/>
            <person name="Pangilinan J."/>
            <person name="Nolan M."/>
            <person name="Tritt A."/>
            <person name="Clum A."/>
            <person name="Lipzen A."/>
            <person name="Daum C."/>
            <person name="Barry K."/>
            <person name="Grigoriev I.V."/>
            <person name="Vilgalys R."/>
        </authorList>
    </citation>
    <scope>NUCLEOTIDE SEQUENCE</scope>
    <source>
        <strain evidence="1">PMI_201</strain>
    </source>
</reference>
<dbReference type="EMBL" id="JAJTJA010000011">
    <property type="protein sequence ID" value="KAH8691912.1"/>
    <property type="molecule type" value="Genomic_DNA"/>
</dbReference>
<accession>A0AAD4KIC0</accession>